<dbReference type="SMART" id="SM00220">
    <property type="entry name" value="S_TKc"/>
    <property type="match status" value="1"/>
</dbReference>
<keyword evidence="3" id="KW-0418">Kinase</keyword>
<dbReference type="Gene3D" id="3.30.200.20">
    <property type="entry name" value="Phosphorylase Kinase, domain 1"/>
    <property type="match status" value="1"/>
</dbReference>
<dbReference type="PROSITE" id="PS50011">
    <property type="entry name" value="PROTEIN_KINASE_DOM"/>
    <property type="match status" value="1"/>
</dbReference>
<dbReference type="PANTHER" id="PTHR24346">
    <property type="entry name" value="MAP/MICROTUBULE AFFINITY-REGULATING KINASE"/>
    <property type="match status" value="1"/>
</dbReference>
<comment type="caution">
    <text evidence="8">The sequence shown here is derived from an EMBL/GenBank/DDBJ whole genome shotgun (WGS) entry which is preliminary data.</text>
</comment>
<dbReference type="AlphaFoldDB" id="A0A835UID0"/>
<dbReference type="GO" id="GO:0004674">
    <property type="term" value="F:protein serine/threonine kinase activity"/>
    <property type="evidence" value="ECO:0007669"/>
    <property type="project" value="TreeGrafter"/>
</dbReference>
<dbReference type="PROSITE" id="PS00108">
    <property type="entry name" value="PROTEIN_KINASE_ST"/>
    <property type="match status" value="1"/>
</dbReference>
<keyword evidence="2 5" id="KW-0547">Nucleotide-binding</keyword>
<dbReference type="InterPro" id="IPR011009">
    <property type="entry name" value="Kinase-like_dom_sf"/>
</dbReference>
<feature type="domain" description="Protein kinase" evidence="7">
    <location>
        <begin position="1"/>
        <end position="286"/>
    </location>
</feature>
<evidence type="ECO:0000256" key="6">
    <source>
        <dbReference type="SAM" id="MobiDB-lite"/>
    </source>
</evidence>
<dbReference type="GO" id="GO:0005524">
    <property type="term" value="F:ATP binding"/>
    <property type="evidence" value="ECO:0007669"/>
    <property type="project" value="UniProtKB-UniRule"/>
</dbReference>
<keyword evidence="4 5" id="KW-0067">ATP-binding</keyword>
<sequence length="653" mass="71649">MSPMSGLTLADFDRDRWEFGCCSCLEFFRKPNMEMDSCSGEFEGEDGGYGGYFAWAKENAGIAAGDQVICREVPVKLTTHLTLGEKEDGKKTINEYVKECHIGRGSYGKVILYQKITDGKKYALKAFYKSRLSKIRVTAFETAWTDVLREGVVHGDIKPENLLVTKNGVVKIGDFSISHTFEDDNDLLWRSPGTPVFTAPECCIGLTYHGKTADVWAVGVTLYCMVLGYCPFIGDSIQDTYDKIVHGPLIIPENVDPDLKELLCGLLCKDPSQRITLESAAMHPWVVREAGPIPHLSCKCKSGLQYNQAKERSESGNMDKGNDSQGGEVVPVFPEEGVLVMPDSVGSGPYEPSTDGTSLVLVRPLDVGVVDCKDNQMKERSESGNMDKGNGKEQQGDTQQELAQTLVSLLRSIGGTNNQVTEASIDLGHMARDCLKVSDMKAANTPTSGGRGSANKVVEAVDLWQLSATRAHELLESPHGELELGILETSRGEKREAFSGSTSALTGGEVVPVFPEEGIADNQAKERSESGNMDKGNGLQYNQAKERSESGNMDKGNGLQYNQAKERSESGNMDKGNGKEQRGDTQQELAQTLVSFFEIYRRHQESRHMARDCPKVSDMKAANTPNQWRQRECNNGRGRGSMAIFSNPQPMEN</sequence>
<dbReference type="SUPFAM" id="SSF56112">
    <property type="entry name" value="Protein kinase-like (PK-like)"/>
    <property type="match status" value="1"/>
</dbReference>
<feature type="region of interest" description="Disordered" evidence="6">
    <location>
        <begin position="610"/>
        <end position="653"/>
    </location>
</feature>
<evidence type="ECO:0000259" key="7">
    <source>
        <dbReference type="PROSITE" id="PS50011"/>
    </source>
</evidence>
<keyword evidence="1" id="KW-0808">Transferase</keyword>
<dbReference type="EMBL" id="JADCNL010000010">
    <property type="protein sequence ID" value="KAG0464244.1"/>
    <property type="molecule type" value="Genomic_DNA"/>
</dbReference>
<gene>
    <name evidence="8" type="ORF">HPP92_020313</name>
</gene>
<dbReference type="GO" id="GO:0035556">
    <property type="term" value="P:intracellular signal transduction"/>
    <property type="evidence" value="ECO:0007669"/>
    <property type="project" value="TreeGrafter"/>
</dbReference>
<evidence type="ECO:0000256" key="1">
    <source>
        <dbReference type="ARBA" id="ARBA00022679"/>
    </source>
</evidence>
<feature type="compositionally biased region" description="Polar residues" evidence="6">
    <location>
        <begin position="644"/>
        <end position="653"/>
    </location>
</feature>
<dbReference type="PROSITE" id="PS00107">
    <property type="entry name" value="PROTEIN_KINASE_ATP"/>
    <property type="match status" value="1"/>
</dbReference>
<evidence type="ECO:0000313" key="8">
    <source>
        <dbReference type="EMBL" id="KAG0464244.1"/>
    </source>
</evidence>
<evidence type="ECO:0000256" key="5">
    <source>
        <dbReference type="PROSITE-ProRule" id="PRU10141"/>
    </source>
</evidence>
<dbReference type="InterPro" id="IPR000719">
    <property type="entry name" value="Prot_kinase_dom"/>
</dbReference>
<feature type="region of interest" description="Disordered" evidence="6">
    <location>
        <begin position="374"/>
        <end position="398"/>
    </location>
</feature>
<feature type="region of interest" description="Disordered" evidence="6">
    <location>
        <begin position="523"/>
        <end position="584"/>
    </location>
</feature>
<dbReference type="Gene3D" id="1.10.510.10">
    <property type="entry name" value="Transferase(Phosphotransferase) domain 1"/>
    <property type="match status" value="1"/>
</dbReference>
<evidence type="ECO:0000256" key="3">
    <source>
        <dbReference type="ARBA" id="ARBA00022777"/>
    </source>
</evidence>
<dbReference type="PANTHER" id="PTHR24346:SF39">
    <property type="entry name" value="SERINE_THREONINE-PROTEIN KINASE GRIK1-RELATED"/>
    <property type="match status" value="1"/>
</dbReference>
<keyword evidence="9" id="KW-1185">Reference proteome</keyword>
<evidence type="ECO:0000256" key="2">
    <source>
        <dbReference type="ARBA" id="ARBA00022741"/>
    </source>
</evidence>
<accession>A0A835UID0</accession>
<dbReference type="GO" id="GO:0005737">
    <property type="term" value="C:cytoplasm"/>
    <property type="evidence" value="ECO:0007669"/>
    <property type="project" value="TreeGrafter"/>
</dbReference>
<dbReference type="CDD" id="cd14008">
    <property type="entry name" value="STKc_LKB1_CaMKK"/>
    <property type="match status" value="1"/>
</dbReference>
<organism evidence="8 9">
    <name type="scientific">Vanilla planifolia</name>
    <name type="common">Vanilla</name>
    <dbReference type="NCBI Taxonomy" id="51239"/>
    <lineage>
        <taxon>Eukaryota</taxon>
        <taxon>Viridiplantae</taxon>
        <taxon>Streptophyta</taxon>
        <taxon>Embryophyta</taxon>
        <taxon>Tracheophyta</taxon>
        <taxon>Spermatophyta</taxon>
        <taxon>Magnoliopsida</taxon>
        <taxon>Liliopsida</taxon>
        <taxon>Asparagales</taxon>
        <taxon>Orchidaceae</taxon>
        <taxon>Vanilloideae</taxon>
        <taxon>Vanilleae</taxon>
        <taxon>Vanilla</taxon>
    </lineage>
</organism>
<protein>
    <recommendedName>
        <fullName evidence="7">Protein kinase domain-containing protein</fullName>
    </recommendedName>
</protein>
<dbReference type="Pfam" id="PF00069">
    <property type="entry name" value="Pkinase"/>
    <property type="match status" value="1"/>
</dbReference>
<feature type="binding site" evidence="5">
    <location>
        <position position="125"/>
    </location>
    <ligand>
        <name>ATP</name>
        <dbReference type="ChEBI" id="CHEBI:30616"/>
    </ligand>
</feature>
<dbReference type="Proteomes" id="UP000636800">
    <property type="component" value="Chromosome 10"/>
</dbReference>
<dbReference type="InterPro" id="IPR008271">
    <property type="entry name" value="Ser/Thr_kinase_AS"/>
</dbReference>
<reference evidence="8 9" key="1">
    <citation type="journal article" date="2020" name="Nat. Food">
        <title>A phased Vanilla planifolia genome enables genetic improvement of flavour and production.</title>
        <authorList>
            <person name="Hasing T."/>
            <person name="Tang H."/>
            <person name="Brym M."/>
            <person name="Khazi F."/>
            <person name="Huang T."/>
            <person name="Chambers A.H."/>
        </authorList>
    </citation>
    <scope>NUCLEOTIDE SEQUENCE [LARGE SCALE GENOMIC DNA]</scope>
    <source>
        <tissue evidence="8">Leaf</tissue>
    </source>
</reference>
<evidence type="ECO:0000256" key="4">
    <source>
        <dbReference type="ARBA" id="ARBA00022840"/>
    </source>
</evidence>
<proteinExistence type="predicted"/>
<evidence type="ECO:0000313" key="9">
    <source>
        <dbReference type="Proteomes" id="UP000636800"/>
    </source>
</evidence>
<dbReference type="InterPro" id="IPR017441">
    <property type="entry name" value="Protein_kinase_ATP_BS"/>
</dbReference>
<name>A0A835UID0_VANPL</name>